<dbReference type="PANTHER" id="PTHR20861">
    <property type="entry name" value="HOMOSERINE/4-DIPHOSPHOCYTIDYL-2-C-METHYL-D-ERYTHRITOL KINASE"/>
    <property type="match status" value="1"/>
</dbReference>
<gene>
    <name evidence="13 16" type="primary">thrB</name>
    <name evidence="16" type="ORF">HMPREF9498_02915</name>
</gene>
<reference evidence="16 17" key="1">
    <citation type="submission" date="2010-07" db="EMBL/GenBank/DDBJ databases">
        <authorList>
            <person name="Sid Ahmed O."/>
        </authorList>
    </citation>
    <scope>NUCLEOTIDE SEQUENCE [LARGE SCALE GENOMIC DNA]</scope>
    <source>
        <strain evidence="16 17">TX4248</strain>
    </source>
</reference>
<evidence type="ECO:0000256" key="8">
    <source>
        <dbReference type="ARBA" id="ARBA00022741"/>
    </source>
</evidence>
<evidence type="ECO:0000256" key="3">
    <source>
        <dbReference type="ARBA" id="ARBA00012078"/>
    </source>
</evidence>
<evidence type="ECO:0000256" key="4">
    <source>
        <dbReference type="ARBA" id="ARBA00017858"/>
    </source>
</evidence>
<dbReference type="InterPro" id="IPR000870">
    <property type="entry name" value="Homoserine_kinase"/>
</dbReference>
<dbReference type="Proteomes" id="UP000004846">
    <property type="component" value="Unassembled WGS sequence"/>
</dbReference>
<feature type="domain" description="GHMP kinase C-terminal" evidence="15">
    <location>
        <begin position="192"/>
        <end position="265"/>
    </location>
</feature>
<sequence length="287" mass="31481">MKIRVPATSANLGPGFDSCGIALSAYLTINVLGESEFWEIQHTMGEEIPTNEENLLIQTALKIAPELTPKVIRMVSDIPLARGLGSSSSVIVAGIELANRLAHLNLSPKEKVRLATEMEGHPDNVAPAILGDFVVASHVENQVYHVKHHFPMCDVIAFIPEEPLFTEKSRAVLPEKLTYKEAVAASSIANVMIAAILNGDLPLAGKMMEQDKWHETYRRSLVPHLKEIRRLTQQKGAYGSFLSGAGPTVLILSPEERTNEIVQSLEKLSTKASIQIFNIDQEGVQVF</sequence>
<dbReference type="InterPro" id="IPR006203">
    <property type="entry name" value="GHMP_knse_ATP-bd_CS"/>
</dbReference>
<dbReference type="HOGENOM" id="CLU_041243_0_0_9"/>
<dbReference type="InterPro" id="IPR006204">
    <property type="entry name" value="GHMP_kinase_N_dom"/>
</dbReference>
<keyword evidence="8 13" id="KW-0547">Nucleotide-binding</keyword>
<evidence type="ECO:0000256" key="1">
    <source>
        <dbReference type="ARBA" id="ARBA00005015"/>
    </source>
</evidence>
<dbReference type="Pfam" id="PF08544">
    <property type="entry name" value="GHMP_kinases_C"/>
    <property type="match status" value="1"/>
</dbReference>
<dbReference type="GO" id="GO:0004413">
    <property type="term" value="F:homoserine kinase activity"/>
    <property type="evidence" value="ECO:0007669"/>
    <property type="project" value="UniProtKB-UniRule"/>
</dbReference>
<comment type="catalytic activity">
    <reaction evidence="11 13">
        <text>L-homoserine + ATP = O-phospho-L-homoserine + ADP + H(+)</text>
        <dbReference type="Rhea" id="RHEA:13985"/>
        <dbReference type="ChEBI" id="CHEBI:15378"/>
        <dbReference type="ChEBI" id="CHEBI:30616"/>
        <dbReference type="ChEBI" id="CHEBI:57476"/>
        <dbReference type="ChEBI" id="CHEBI:57590"/>
        <dbReference type="ChEBI" id="CHEBI:456216"/>
        <dbReference type="EC" id="2.7.1.39"/>
    </reaction>
</comment>
<evidence type="ECO:0000256" key="5">
    <source>
        <dbReference type="ARBA" id="ARBA00022605"/>
    </source>
</evidence>
<dbReference type="Gene3D" id="3.30.70.890">
    <property type="entry name" value="GHMP kinase, C-terminal domain"/>
    <property type="match status" value="1"/>
</dbReference>
<evidence type="ECO:0000256" key="11">
    <source>
        <dbReference type="ARBA" id="ARBA00049375"/>
    </source>
</evidence>
<evidence type="ECO:0000313" key="16">
    <source>
        <dbReference type="EMBL" id="EFM81498.1"/>
    </source>
</evidence>
<evidence type="ECO:0000256" key="10">
    <source>
        <dbReference type="ARBA" id="ARBA00022840"/>
    </source>
</evidence>
<dbReference type="EMBL" id="AEBR01000104">
    <property type="protein sequence ID" value="EFM81498.1"/>
    <property type="molecule type" value="Genomic_DNA"/>
</dbReference>
<comment type="pathway">
    <text evidence="1 13">Amino-acid biosynthesis; L-threonine biosynthesis; L-threonine from L-aspartate: step 4/5.</text>
</comment>
<comment type="subcellular location">
    <subcellularLocation>
        <location evidence="13">Cytoplasm</location>
    </subcellularLocation>
</comment>
<evidence type="ECO:0000256" key="12">
    <source>
        <dbReference type="ARBA" id="ARBA00049954"/>
    </source>
</evidence>
<keyword evidence="6 13" id="KW-0808">Transferase</keyword>
<dbReference type="InterPro" id="IPR013750">
    <property type="entry name" value="GHMP_kinase_C_dom"/>
</dbReference>
<dbReference type="Pfam" id="PF00288">
    <property type="entry name" value="GHMP_kinases_N"/>
    <property type="match status" value="1"/>
</dbReference>
<protein>
    <recommendedName>
        <fullName evidence="4 13">Homoserine kinase</fullName>
        <shortName evidence="13">HK</shortName>
        <shortName evidence="13">HSK</shortName>
        <ecNumber evidence="3 13">2.7.1.39</ecNumber>
    </recommendedName>
</protein>
<evidence type="ECO:0000259" key="15">
    <source>
        <dbReference type="Pfam" id="PF08544"/>
    </source>
</evidence>
<evidence type="ECO:0000259" key="14">
    <source>
        <dbReference type="Pfam" id="PF00288"/>
    </source>
</evidence>
<evidence type="ECO:0000256" key="13">
    <source>
        <dbReference type="HAMAP-Rule" id="MF_00384"/>
    </source>
</evidence>
<dbReference type="InterPro" id="IPR036554">
    <property type="entry name" value="GHMP_kinase_C_sf"/>
</dbReference>
<evidence type="ECO:0000313" key="17">
    <source>
        <dbReference type="Proteomes" id="UP000004846"/>
    </source>
</evidence>
<proteinExistence type="inferred from homology"/>
<comment type="function">
    <text evidence="12 13">Catalyzes the ATP-dependent phosphorylation of L-homoserine to L-homoserine phosphate.</text>
</comment>
<feature type="domain" description="GHMP kinase N-terminal" evidence="14">
    <location>
        <begin position="54"/>
        <end position="131"/>
    </location>
</feature>
<dbReference type="InterPro" id="IPR014721">
    <property type="entry name" value="Ribsml_uS5_D2-typ_fold_subgr"/>
</dbReference>
<dbReference type="GO" id="GO:0005737">
    <property type="term" value="C:cytoplasm"/>
    <property type="evidence" value="ECO:0007669"/>
    <property type="project" value="UniProtKB-SubCell"/>
</dbReference>
<evidence type="ECO:0000256" key="6">
    <source>
        <dbReference type="ARBA" id="ARBA00022679"/>
    </source>
</evidence>
<dbReference type="EC" id="2.7.1.39" evidence="3 13"/>
<comment type="caution">
    <text evidence="16">The sequence shown here is derived from an EMBL/GenBank/DDBJ whole genome shotgun (WGS) entry which is preliminary data.</text>
</comment>
<dbReference type="RefSeq" id="WP_002384228.1">
    <property type="nucleotide sequence ID" value="NZ_GL454487.1"/>
</dbReference>
<dbReference type="PROSITE" id="PS00627">
    <property type="entry name" value="GHMP_KINASES_ATP"/>
    <property type="match status" value="1"/>
</dbReference>
<dbReference type="SUPFAM" id="SSF55060">
    <property type="entry name" value="GHMP Kinase, C-terminal domain"/>
    <property type="match status" value="1"/>
</dbReference>
<keyword evidence="9 13" id="KW-0418">Kinase</keyword>
<keyword evidence="5 13" id="KW-0028">Amino-acid biosynthesis</keyword>
<evidence type="ECO:0000256" key="2">
    <source>
        <dbReference type="ARBA" id="ARBA00007370"/>
    </source>
</evidence>
<dbReference type="GO" id="GO:0009088">
    <property type="term" value="P:threonine biosynthetic process"/>
    <property type="evidence" value="ECO:0007669"/>
    <property type="project" value="UniProtKB-UniRule"/>
</dbReference>
<dbReference type="PIRSF" id="PIRSF000676">
    <property type="entry name" value="Homoser_kin"/>
    <property type="match status" value="1"/>
</dbReference>
<feature type="binding site" evidence="13">
    <location>
        <begin position="79"/>
        <end position="89"/>
    </location>
    <ligand>
        <name>ATP</name>
        <dbReference type="ChEBI" id="CHEBI:30616"/>
    </ligand>
</feature>
<organism evidence="16 17">
    <name type="scientific">Enterococcus faecalis TX4248</name>
    <dbReference type="NCBI Taxonomy" id="749495"/>
    <lineage>
        <taxon>Bacteria</taxon>
        <taxon>Bacillati</taxon>
        <taxon>Bacillota</taxon>
        <taxon>Bacilli</taxon>
        <taxon>Lactobacillales</taxon>
        <taxon>Enterococcaceae</taxon>
        <taxon>Enterococcus</taxon>
    </lineage>
</organism>
<dbReference type="HAMAP" id="MF_00384">
    <property type="entry name" value="Homoser_kinase"/>
    <property type="match status" value="1"/>
</dbReference>
<evidence type="ECO:0000256" key="9">
    <source>
        <dbReference type="ARBA" id="ARBA00022777"/>
    </source>
</evidence>
<accession>A0A125W2K6</accession>
<evidence type="ECO:0000256" key="7">
    <source>
        <dbReference type="ARBA" id="ARBA00022697"/>
    </source>
</evidence>
<dbReference type="PANTHER" id="PTHR20861:SF1">
    <property type="entry name" value="HOMOSERINE KINASE"/>
    <property type="match status" value="1"/>
</dbReference>
<keyword evidence="10 13" id="KW-0067">ATP-binding</keyword>
<dbReference type="PRINTS" id="PR00958">
    <property type="entry name" value="HOMSERKINASE"/>
</dbReference>
<comment type="similarity">
    <text evidence="2 13">Belongs to the GHMP kinase family. Homoserine kinase subfamily.</text>
</comment>
<dbReference type="InterPro" id="IPR020568">
    <property type="entry name" value="Ribosomal_Su5_D2-typ_SF"/>
</dbReference>
<dbReference type="Gene3D" id="3.30.230.10">
    <property type="match status" value="1"/>
</dbReference>
<keyword evidence="13" id="KW-0963">Cytoplasm</keyword>
<dbReference type="SUPFAM" id="SSF54211">
    <property type="entry name" value="Ribosomal protein S5 domain 2-like"/>
    <property type="match status" value="1"/>
</dbReference>
<dbReference type="NCBIfam" id="TIGR00191">
    <property type="entry name" value="thrB"/>
    <property type="match status" value="1"/>
</dbReference>
<dbReference type="UniPathway" id="UPA00050">
    <property type="reaction ID" value="UER00064"/>
</dbReference>
<dbReference type="AlphaFoldDB" id="A0A125W2K6"/>
<keyword evidence="7 13" id="KW-0791">Threonine biosynthesis</keyword>
<dbReference type="GO" id="GO:0005524">
    <property type="term" value="F:ATP binding"/>
    <property type="evidence" value="ECO:0007669"/>
    <property type="project" value="UniProtKB-UniRule"/>
</dbReference>
<name>A0A125W2K6_ENTFL</name>